<dbReference type="PANTHER" id="PTHR42792:SF2">
    <property type="entry name" value="FLAGELLIN"/>
    <property type="match status" value="1"/>
</dbReference>
<keyword evidence="7" id="KW-1185">Reference proteome</keyword>
<feature type="domain" description="Flagellin C-terminal" evidence="5">
    <location>
        <begin position="216"/>
        <end position="300"/>
    </location>
</feature>
<evidence type="ECO:0000313" key="7">
    <source>
        <dbReference type="Proteomes" id="UP001056201"/>
    </source>
</evidence>
<protein>
    <recommendedName>
        <fullName evidence="3">Flagellin</fullName>
    </recommendedName>
</protein>
<dbReference type="Gene3D" id="1.20.1330.10">
    <property type="entry name" value="f41 fragment of flagellin, N-terminal domain"/>
    <property type="match status" value="1"/>
</dbReference>
<gene>
    <name evidence="6" type="ORF">MW290_10410</name>
</gene>
<dbReference type="Proteomes" id="UP001056201">
    <property type="component" value="Chromosome 1"/>
</dbReference>
<reference evidence="6" key="1">
    <citation type="submission" date="2022-05" db="EMBL/GenBank/DDBJ databases">
        <title>An RpoN-dependent PEP-CTERM gene is involved in floc formation of an Aquincola tertiaricarbonis strain.</title>
        <authorList>
            <person name="Qiu D."/>
            <person name="Xia M."/>
        </authorList>
    </citation>
    <scope>NUCLEOTIDE SEQUENCE</scope>
    <source>
        <strain evidence="6">RN12</strain>
    </source>
</reference>
<keyword evidence="6" id="KW-0966">Cell projection</keyword>
<comment type="function">
    <text evidence="3">Flagellin is the subunit protein which polymerizes to form the filaments of bacterial flagella.</text>
</comment>
<keyword evidence="6" id="KW-0282">Flagellum</keyword>
<dbReference type="InterPro" id="IPR001029">
    <property type="entry name" value="Flagellin_N"/>
</dbReference>
<evidence type="ECO:0000259" key="5">
    <source>
        <dbReference type="Pfam" id="PF00700"/>
    </source>
</evidence>
<dbReference type="InterPro" id="IPR046358">
    <property type="entry name" value="Flagellin_C"/>
</dbReference>
<dbReference type="PRINTS" id="PR00207">
    <property type="entry name" value="FLAGELLIN"/>
</dbReference>
<sequence>MLSLHTNSAALSTTSAVTNTQRGLSTSLTRLGTGYRINSAMDDAAGLQIATRLDAQTRGMSVAMRNTQNGISMMQTAEGAFDEVTNILLRMKDLATEASNGSATADDKTAMQAEYDALGSELKNIVSNTSFGGEKLFGTGVSAGAMSVSKFSATTGVTFQIGAANTETMLVNISTAANSLTADSGSLGLISSTYDSTAGAGSVGTELTSSPNATIALIDTAIKDVSTVRSALGAASNRLDHVYNNLSNMSTNTAAAKSRITDVDYASETANMTSKQLLLQAGTSMLKQSSSMSQLALSLLN</sequence>
<dbReference type="EMBL" id="CP097635">
    <property type="protein sequence ID" value="URI06331.1"/>
    <property type="molecule type" value="Genomic_DNA"/>
</dbReference>
<keyword evidence="6" id="KW-0969">Cilium</keyword>
<feature type="domain" description="Flagellin N-terminal" evidence="4">
    <location>
        <begin position="6"/>
        <end position="137"/>
    </location>
</feature>
<comment type="subcellular location">
    <subcellularLocation>
        <location evidence="3">Secreted</location>
    </subcellularLocation>
    <subcellularLocation>
        <location evidence="3">Bacterial flagellum</location>
    </subcellularLocation>
</comment>
<name>A0ABY4RZH0_AQUTE</name>
<comment type="similarity">
    <text evidence="1 3">Belongs to the bacterial flagellin family.</text>
</comment>
<evidence type="ECO:0000313" key="6">
    <source>
        <dbReference type="EMBL" id="URI06331.1"/>
    </source>
</evidence>
<organism evidence="6 7">
    <name type="scientific">Aquincola tertiaricarbonis</name>
    <dbReference type="NCBI Taxonomy" id="391953"/>
    <lineage>
        <taxon>Bacteria</taxon>
        <taxon>Pseudomonadati</taxon>
        <taxon>Pseudomonadota</taxon>
        <taxon>Betaproteobacteria</taxon>
        <taxon>Burkholderiales</taxon>
        <taxon>Sphaerotilaceae</taxon>
        <taxon>Aquincola</taxon>
    </lineage>
</organism>
<keyword evidence="2 3" id="KW-0975">Bacterial flagellum</keyword>
<proteinExistence type="inferred from homology"/>
<dbReference type="PANTHER" id="PTHR42792">
    <property type="entry name" value="FLAGELLIN"/>
    <property type="match status" value="1"/>
</dbReference>
<dbReference type="Pfam" id="PF00700">
    <property type="entry name" value="Flagellin_C"/>
    <property type="match status" value="1"/>
</dbReference>
<evidence type="ECO:0000256" key="1">
    <source>
        <dbReference type="ARBA" id="ARBA00005709"/>
    </source>
</evidence>
<keyword evidence="3" id="KW-0964">Secreted</keyword>
<dbReference type="Pfam" id="PF00669">
    <property type="entry name" value="Flagellin_N"/>
    <property type="match status" value="1"/>
</dbReference>
<accession>A0ABY4RZH0</accession>
<dbReference type="SUPFAM" id="SSF64518">
    <property type="entry name" value="Phase 1 flagellin"/>
    <property type="match status" value="1"/>
</dbReference>
<evidence type="ECO:0000256" key="3">
    <source>
        <dbReference type="RuleBase" id="RU362073"/>
    </source>
</evidence>
<dbReference type="InterPro" id="IPR001492">
    <property type="entry name" value="Flagellin"/>
</dbReference>
<evidence type="ECO:0000259" key="4">
    <source>
        <dbReference type="Pfam" id="PF00669"/>
    </source>
</evidence>
<evidence type="ECO:0000256" key="2">
    <source>
        <dbReference type="ARBA" id="ARBA00023143"/>
    </source>
</evidence>
<dbReference type="RefSeq" id="WP_250194594.1">
    <property type="nucleotide sequence ID" value="NZ_CP097635.1"/>
</dbReference>